<dbReference type="InterPro" id="IPR050583">
    <property type="entry name" value="Mycobacterial_A85_antigen"/>
</dbReference>
<dbReference type="PANTHER" id="PTHR48098">
    <property type="entry name" value="ENTEROCHELIN ESTERASE-RELATED"/>
    <property type="match status" value="1"/>
</dbReference>
<dbReference type="Proteomes" id="UP000658258">
    <property type="component" value="Unassembled WGS sequence"/>
</dbReference>
<proteinExistence type="predicted"/>
<comment type="caution">
    <text evidence="2">The sequence shown here is derived from an EMBL/GenBank/DDBJ whole genome shotgun (WGS) entry which is preliminary data.</text>
</comment>
<keyword evidence="3" id="KW-1185">Reference proteome</keyword>
<feature type="chain" id="PRO_5047442928" description="Esterase" evidence="1">
    <location>
        <begin position="19"/>
        <end position="275"/>
    </location>
</feature>
<dbReference type="PANTHER" id="PTHR48098:SF6">
    <property type="entry name" value="FERRI-BACILLIBACTIN ESTERASE BESA"/>
    <property type="match status" value="1"/>
</dbReference>
<protein>
    <recommendedName>
        <fullName evidence="4">Esterase</fullName>
    </recommendedName>
</protein>
<dbReference type="SUPFAM" id="SSF53474">
    <property type="entry name" value="alpha/beta-Hydrolases"/>
    <property type="match status" value="1"/>
</dbReference>
<feature type="signal peptide" evidence="1">
    <location>
        <begin position="1"/>
        <end position="18"/>
    </location>
</feature>
<keyword evidence="1" id="KW-0732">Signal</keyword>
<dbReference type="InterPro" id="IPR029058">
    <property type="entry name" value="AB_hydrolase_fold"/>
</dbReference>
<dbReference type="InterPro" id="IPR000801">
    <property type="entry name" value="Esterase-like"/>
</dbReference>
<dbReference type="Pfam" id="PF00756">
    <property type="entry name" value="Esterase"/>
    <property type="match status" value="1"/>
</dbReference>
<dbReference type="RefSeq" id="WP_189628180.1">
    <property type="nucleotide sequence ID" value="NZ_BNAG01000001.1"/>
</dbReference>
<evidence type="ECO:0000313" key="2">
    <source>
        <dbReference type="EMBL" id="GHE50520.1"/>
    </source>
</evidence>
<dbReference type="EMBL" id="BNAG01000001">
    <property type="protein sequence ID" value="GHE50520.1"/>
    <property type="molecule type" value="Genomic_DNA"/>
</dbReference>
<name>A0ABQ3I4M0_9BACT</name>
<evidence type="ECO:0000313" key="3">
    <source>
        <dbReference type="Proteomes" id="UP000658258"/>
    </source>
</evidence>
<evidence type="ECO:0008006" key="4">
    <source>
        <dbReference type="Google" id="ProtNLM"/>
    </source>
</evidence>
<accession>A0ABQ3I4M0</accession>
<gene>
    <name evidence="2" type="ORF">GCM10011340_00490</name>
</gene>
<evidence type="ECO:0000256" key="1">
    <source>
        <dbReference type="SAM" id="SignalP"/>
    </source>
</evidence>
<dbReference type="Gene3D" id="3.40.50.1820">
    <property type="entry name" value="alpha/beta hydrolase"/>
    <property type="match status" value="1"/>
</dbReference>
<sequence length="275" mass="31262">MKILTALLMTTLAISVNAQQSTSTAAANVHVVDSVFTIEGLERERQVRIYLPPDYETTNDRYPVLYMHDGQNLFDDTTSFVGEWGVDEILNELYAEKRMSFIVVGIDNGQANRIHELTAWDHPKYGKAEGKPYMDFIVHTVKPYIDQTYRTINNPQNTAIIGSSLGGLISHYAIFEYPQVFGKAGILSPSYWWGEGPFIQVDSGELQGGARLYLLMGGKEGPQMVDSFQRMLRLLDEKGYSRQLKSKLVPEGEHNEQFWRREFKEVVLWLFGGPL</sequence>
<reference evidence="3" key="1">
    <citation type="journal article" date="2019" name="Int. J. Syst. Evol. Microbiol.">
        <title>The Global Catalogue of Microorganisms (GCM) 10K type strain sequencing project: providing services to taxonomists for standard genome sequencing and annotation.</title>
        <authorList>
            <consortium name="The Broad Institute Genomics Platform"/>
            <consortium name="The Broad Institute Genome Sequencing Center for Infectious Disease"/>
            <person name="Wu L."/>
            <person name="Ma J."/>
        </authorList>
    </citation>
    <scope>NUCLEOTIDE SEQUENCE [LARGE SCALE GENOMIC DNA]</scope>
    <source>
        <strain evidence="3">CGMCC 1.15111</strain>
    </source>
</reference>
<organism evidence="2 3">
    <name type="scientific">Roseivirga thermotolerans</name>
    <dbReference type="NCBI Taxonomy" id="1758176"/>
    <lineage>
        <taxon>Bacteria</taxon>
        <taxon>Pseudomonadati</taxon>
        <taxon>Bacteroidota</taxon>
        <taxon>Cytophagia</taxon>
        <taxon>Cytophagales</taxon>
        <taxon>Roseivirgaceae</taxon>
        <taxon>Roseivirga</taxon>
    </lineage>
</organism>